<dbReference type="Proteomes" id="UP000287224">
    <property type="component" value="Unassembled WGS sequence"/>
</dbReference>
<evidence type="ECO:0000313" key="2">
    <source>
        <dbReference type="Proteomes" id="UP000287224"/>
    </source>
</evidence>
<comment type="caution">
    <text evidence="1">The sequence shown here is derived from an EMBL/GenBank/DDBJ whole genome shotgun (WGS) entry which is preliminary data.</text>
</comment>
<dbReference type="PANTHER" id="PTHR43649:SF12">
    <property type="entry name" value="DIACETYLCHITOBIOSE BINDING PROTEIN DASA"/>
    <property type="match status" value="1"/>
</dbReference>
<evidence type="ECO:0000313" key="1">
    <source>
        <dbReference type="EMBL" id="GCE07632.1"/>
    </source>
</evidence>
<dbReference type="InterPro" id="IPR006059">
    <property type="entry name" value="SBP"/>
</dbReference>
<dbReference type="AlphaFoldDB" id="A0A401ZLD0"/>
<name>A0A401ZLD0_9CHLR</name>
<organism evidence="1 2">
    <name type="scientific">Dictyobacter aurantiacus</name>
    <dbReference type="NCBI Taxonomy" id="1936993"/>
    <lineage>
        <taxon>Bacteria</taxon>
        <taxon>Bacillati</taxon>
        <taxon>Chloroflexota</taxon>
        <taxon>Ktedonobacteria</taxon>
        <taxon>Ktedonobacterales</taxon>
        <taxon>Dictyobacteraceae</taxon>
        <taxon>Dictyobacter</taxon>
    </lineage>
</organism>
<dbReference type="Pfam" id="PF01547">
    <property type="entry name" value="SBP_bac_1"/>
    <property type="match status" value="1"/>
</dbReference>
<dbReference type="EMBL" id="BIFQ01000001">
    <property type="protein sequence ID" value="GCE07632.1"/>
    <property type="molecule type" value="Genomic_DNA"/>
</dbReference>
<reference evidence="2" key="1">
    <citation type="submission" date="2018-12" db="EMBL/GenBank/DDBJ databases">
        <title>Tengunoibacter tsumagoiensis gen. nov., sp. nov., Dictyobacter kobayashii sp. nov., D. alpinus sp. nov., and D. joshuensis sp. nov. and description of Dictyobacteraceae fam. nov. within the order Ktedonobacterales isolated from Tengu-no-mugimeshi.</title>
        <authorList>
            <person name="Wang C.M."/>
            <person name="Zheng Y."/>
            <person name="Sakai Y."/>
            <person name="Toyoda A."/>
            <person name="Minakuchi Y."/>
            <person name="Abe K."/>
            <person name="Yokota A."/>
            <person name="Yabe S."/>
        </authorList>
    </citation>
    <scope>NUCLEOTIDE SEQUENCE [LARGE SCALE GENOMIC DNA]</scope>
    <source>
        <strain evidence="2">S-27</strain>
    </source>
</reference>
<accession>A0A401ZLD0</accession>
<dbReference type="InterPro" id="IPR050490">
    <property type="entry name" value="Bact_solute-bd_prot1"/>
</dbReference>
<keyword evidence="2" id="KW-1185">Reference proteome</keyword>
<protein>
    <submittedName>
        <fullName evidence="1">Sugar ABC transporter substrate-binding protein</fullName>
    </submittedName>
</protein>
<gene>
    <name evidence="1" type="ORF">KDAU_49610</name>
</gene>
<dbReference type="PROSITE" id="PS51257">
    <property type="entry name" value="PROKAR_LIPOPROTEIN"/>
    <property type="match status" value="1"/>
</dbReference>
<dbReference type="OrthoDB" id="9798191at2"/>
<dbReference type="Gene3D" id="3.40.190.10">
    <property type="entry name" value="Periplasmic binding protein-like II"/>
    <property type="match status" value="1"/>
</dbReference>
<dbReference type="RefSeq" id="WP_160146094.1">
    <property type="nucleotide sequence ID" value="NZ_BIFQ01000001.1"/>
</dbReference>
<proteinExistence type="predicted"/>
<sequence>MSMNKTMSVWRSGHVFGLLFLLGALLLTACGNGSQAQGSSGGPITITLAGPNQWNSSGKSFGPAWDTAVQQFEKLNPNVKVKITVLPLSNFSQIEATQLASGSAPDLIFNQTSYKPYQVTPLDSYLQQPNPYAPEKPHWMDWFDSRAYNQTTSSAADGHLYWVPLNLVSVGLFVNQDLFKKAGVDFPIKTYSDWETALKKFKAAGITPMAMDNSQIGIAWPVGSILNQMMNKYYNDFNWYDASGKPGSYSTLTNKDLVRAIKTGKLNASLPEVVETLKLAKDMYSTGATPNWSGIKGLSGAGVNLDDFLAGRAAMAWGVNFGAAEVSKATFKVGSMGFPTITSDTTPLSTGAPAQFGVTAGGTSYMIPSTVKGDHLKYAVRFLQFMTAPKYAQDWITATTGVPSVSGVTAPSVISGFSEGAWGESPKSNGYSLQGLSPQQGQDYTQIMQGYLLGTTSLSATQSKLDASWKSAADYQIQQNPSWGNESWAK</sequence>
<dbReference type="PANTHER" id="PTHR43649">
    <property type="entry name" value="ARABINOSE-BINDING PROTEIN-RELATED"/>
    <property type="match status" value="1"/>
</dbReference>
<dbReference type="SUPFAM" id="SSF53850">
    <property type="entry name" value="Periplasmic binding protein-like II"/>
    <property type="match status" value="1"/>
</dbReference>